<feature type="region of interest" description="Disordered" evidence="3">
    <location>
        <begin position="325"/>
        <end position="372"/>
    </location>
</feature>
<name>A0A9K3PRU9_9STRA</name>
<evidence type="ECO:0000256" key="2">
    <source>
        <dbReference type="ARBA" id="ARBA00008017"/>
    </source>
</evidence>
<evidence type="ECO:0000256" key="1">
    <source>
        <dbReference type="ARBA" id="ARBA00004141"/>
    </source>
</evidence>
<feature type="compositionally biased region" description="Basic and acidic residues" evidence="3">
    <location>
        <begin position="356"/>
        <end position="370"/>
    </location>
</feature>
<feature type="compositionally biased region" description="Low complexity" evidence="3">
    <location>
        <begin position="166"/>
        <end position="192"/>
    </location>
</feature>
<dbReference type="OrthoDB" id="46323at2759"/>
<feature type="compositionally biased region" description="Low complexity" evidence="3">
    <location>
        <begin position="142"/>
        <end position="151"/>
    </location>
</feature>
<dbReference type="PANTHER" id="PTHR31618">
    <property type="entry name" value="MECHANOSENSITIVE ION CHANNEL PROTEIN 5"/>
    <property type="match status" value="1"/>
</dbReference>
<comment type="similarity">
    <text evidence="2">Belongs to the MscS (TC 1.A.23) family.</text>
</comment>
<feature type="transmembrane region" description="Helical" evidence="4">
    <location>
        <begin position="1038"/>
        <end position="1055"/>
    </location>
</feature>
<dbReference type="PANTHER" id="PTHR31618:SF1">
    <property type="entry name" value="EF-HAND DOMAIN-CONTAINING PROTEIN"/>
    <property type="match status" value="1"/>
</dbReference>
<feature type="compositionally biased region" description="Low complexity" evidence="3">
    <location>
        <begin position="325"/>
        <end position="335"/>
    </location>
</feature>
<evidence type="ECO:0000256" key="4">
    <source>
        <dbReference type="SAM" id="Phobius"/>
    </source>
</evidence>
<feature type="region of interest" description="Disordered" evidence="3">
    <location>
        <begin position="844"/>
        <end position="864"/>
    </location>
</feature>
<feature type="region of interest" description="Disordered" evidence="3">
    <location>
        <begin position="142"/>
        <end position="250"/>
    </location>
</feature>
<feature type="compositionally biased region" description="Polar residues" evidence="3">
    <location>
        <begin position="152"/>
        <end position="161"/>
    </location>
</feature>
<feature type="region of interest" description="Disordered" evidence="3">
    <location>
        <begin position="516"/>
        <end position="551"/>
    </location>
</feature>
<dbReference type="InterPro" id="IPR016688">
    <property type="entry name" value="MscS-like_plants/fungi"/>
</dbReference>
<accession>A0A9K3PRU9</accession>
<dbReference type="GO" id="GO:0006820">
    <property type="term" value="P:monoatomic anion transport"/>
    <property type="evidence" value="ECO:0007669"/>
    <property type="project" value="TreeGrafter"/>
</dbReference>
<feature type="transmembrane region" description="Helical" evidence="4">
    <location>
        <begin position="1061"/>
        <end position="1080"/>
    </location>
</feature>
<dbReference type="GO" id="GO:0005886">
    <property type="term" value="C:plasma membrane"/>
    <property type="evidence" value="ECO:0007669"/>
    <property type="project" value="TreeGrafter"/>
</dbReference>
<feature type="compositionally biased region" description="Acidic residues" evidence="3">
    <location>
        <begin position="521"/>
        <end position="535"/>
    </location>
</feature>
<feature type="compositionally biased region" description="Basic and acidic residues" evidence="3">
    <location>
        <begin position="1"/>
        <end position="15"/>
    </location>
</feature>
<feature type="compositionally biased region" description="Low complexity" evidence="3">
    <location>
        <begin position="467"/>
        <end position="480"/>
    </location>
</feature>
<reference evidence="6" key="1">
    <citation type="journal article" date="2021" name="Sci. Rep.">
        <title>Diploid genomic architecture of Nitzschia inconspicua, an elite biomass production diatom.</title>
        <authorList>
            <person name="Oliver A."/>
            <person name="Podell S."/>
            <person name="Pinowska A."/>
            <person name="Traller J.C."/>
            <person name="Smith S.R."/>
            <person name="McClure R."/>
            <person name="Beliaev A."/>
            <person name="Bohutskyi P."/>
            <person name="Hill E.A."/>
            <person name="Rabines A."/>
            <person name="Zheng H."/>
            <person name="Allen L.Z."/>
            <person name="Kuo A."/>
            <person name="Grigoriev I.V."/>
            <person name="Allen A.E."/>
            <person name="Hazlebeck D."/>
            <person name="Allen E.E."/>
        </authorList>
    </citation>
    <scope>NUCLEOTIDE SEQUENCE</scope>
    <source>
        <strain evidence="6">Hildebrandi</strain>
    </source>
</reference>
<feature type="compositionally biased region" description="Polar residues" evidence="3">
    <location>
        <begin position="105"/>
        <end position="119"/>
    </location>
</feature>
<feature type="transmembrane region" description="Helical" evidence="4">
    <location>
        <begin position="743"/>
        <end position="761"/>
    </location>
</feature>
<feature type="region of interest" description="Disordered" evidence="3">
    <location>
        <begin position="1"/>
        <end position="46"/>
    </location>
</feature>
<comment type="subcellular location">
    <subcellularLocation>
        <location evidence="1">Membrane</location>
        <topology evidence="1">Multi-pass membrane protein</topology>
    </subcellularLocation>
</comment>
<dbReference type="InterPro" id="IPR006685">
    <property type="entry name" value="MscS_channel_2nd"/>
</dbReference>
<feature type="compositionally biased region" description="Low complexity" evidence="3">
    <location>
        <begin position="16"/>
        <end position="29"/>
    </location>
</feature>
<dbReference type="Proteomes" id="UP000693970">
    <property type="component" value="Unassembled WGS sequence"/>
</dbReference>
<comment type="caution">
    <text evidence="6">The sequence shown here is derived from an EMBL/GenBank/DDBJ whole genome shotgun (WGS) entry which is preliminary data.</text>
</comment>
<dbReference type="Pfam" id="PF00924">
    <property type="entry name" value="MS_channel_2nd"/>
    <property type="match status" value="1"/>
</dbReference>
<keyword evidence="4" id="KW-1133">Transmembrane helix</keyword>
<proteinExistence type="inferred from homology"/>
<evidence type="ECO:0000259" key="5">
    <source>
        <dbReference type="Pfam" id="PF00924"/>
    </source>
</evidence>
<feature type="region of interest" description="Disordered" evidence="3">
    <location>
        <begin position="105"/>
        <end position="129"/>
    </location>
</feature>
<feature type="compositionally biased region" description="Basic and acidic residues" evidence="3">
    <location>
        <begin position="854"/>
        <end position="864"/>
    </location>
</feature>
<dbReference type="EMBL" id="JAGRRH010000015">
    <property type="protein sequence ID" value="KAG7357550.1"/>
    <property type="molecule type" value="Genomic_DNA"/>
</dbReference>
<keyword evidence="7" id="KW-1185">Reference proteome</keyword>
<evidence type="ECO:0000256" key="3">
    <source>
        <dbReference type="SAM" id="MobiDB-lite"/>
    </source>
</evidence>
<feature type="domain" description="Mechanosensitive ion channel MscS" evidence="5">
    <location>
        <begin position="1089"/>
        <end position="1155"/>
    </location>
</feature>
<protein>
    <submittedName>
        <fullName evidence="6">Mechanosensitive ion channel</fullName>
    </submittedName>
</protein>
<feature type="region of interest" description="Disordered" evidence="3">
    <location>
        <begin position="430"/>
        <end position="483"/>
    </location>
</feature>
<sequence>MLSSKSNHEDKKSGDNNDNNIHQQIDSNDAGLSPPIPTNNNPLVDLNRNTTATATACSTTTMLAPRATGIEQEEESRMMLMLDGNNHTTNTAALEALLSGQSNANANAGDTINARNTSSPKPPQHFRGVSWDLGIPPMPQVNTNATATTTAPFNQPSNTSAEMAKPSMVNRVVSVPVPSSTNTTTSSTGRPPIRAGFKNTTINNNNNNNRFAIPKTTLGQRRSSKNDSSLGSGGPLSPHHRNNNKLGSLENPANMEHEVDAYLNEMIQKGEVQAETNLIRHLDETDPLHRHAGTGSNILGEVPMDELQHDFIIEDNDGLILKSPTTATATATSSPKQKSERDGNSSRAAAATSITAKKEHQQTTKPAEKMTHKRTMTMEQTLFGLTSALSELKSYDQVERHHHGHDHHEEKIDSNDIFDVAGALFDRAHKKNVPSKESPVVVVEDDKSNTAPPRLNTMDSKSKRNVTSSATATATTSTTSRWGAVKDHLGEIKKSDDSNTPNCDPLSIHEDDVEEGIHEESNDDSDMEYSGDSDDGDRNHKNHNDGTDRKSRLAWLKRRKRVVNPFKHLPYANKVKEEWDVFNKFLNPRKQSLRMYVKIILAYIMIPACCIAAGLFYLGHNPPYGRCPVEGCDPRKENASASWWILFIGCRQVVIACLSKMTESLVIDFFALRTQFTLRLFGPMVTLLLVQSRGWPFLFCCFGMYNFALTVGDSSFSNHWLFWQPYIGLFNKQNPPGFVTSSLAFYQVCAVAMCVGAAVSVKRMAVGIYLGRKTFADYSQSLTSIMNKMLQLNELARLGRLLEEQNTCSGGKTSSSVLVNQVADERLRELIQISNQQLDDDNLSVSRRKSFRSSQEDNKSADDMERVIDPTDIDPYTGSLTSLQKQRICDLLGQWEEPSRQNPSIVDEVASVGAVMQFKRALAHMDTDFPFGGAFGVADTREACVQCSQKLYDRLMLQDSGLRGMLHFNTIALIAMDRSGNLDAEKTKELIRIFRPDRDGEISLVDFVRSVDNVYKELRLLRATVAGSTKIDRALESIFNYAFYVLLVSIILWVLNIDPFALFVSVSSIILAFAVMIGSASSKYFEGLLLIVVQRPYGIGDRINIADPEVPGDIAGSQGWIVEDVTLFTTTLCLAATSERATIANGMLAKSRIINGARSPNTIVYVVMRFGIETPYRKVEMFRSAVEKFVRARPREWSSMLGFRVSRIEADLGFIEYTTALRHREAWQNIVPILNSRNTMHAFCLELAKKLDMRYKNPPLPVDLKMQGMMPPQFDLRFNNEELAGKKAADAVTGAINPTHSPGSQSYNSNSLAQVAAMFDD</sequence>
<evidence type="ECO:0000313" key="6">
    <source>
        <dbReference type="EMBL" id="KAG7357550.1"/>
    </source>
</evidence>
<organism evidence="6 7">
    <name type="scientific">Nitzschia inconspicua</name>
    <dbReference type="NCBI Taxonomy" id="303405"/>
    <lineage>
        <taxon>Eukaryota</taxon>
        <taxon>Sar</taxon>
        <taxon>Stramenopiles</taxon>
        <taxon>Ochrophyta</taxon>
        <taxon>Bacillariophyta</taxon>
        <taxon>Bacillariophyceae</taxon>
        <taxon>Bacillariophycidae</taxon>
        <taxon>Bacillariales</taxon>
        <taxon>Bacillariaceae</taxon>
        <taxon>Nitzschia</taxon>
    </lineage>
</organism>
<gene>
    <name evidence="6" type="ORF">IV203_002238</name>
</gene>
<keyword evidence="4" id="KW-0472">Membrane</keyword>
<reference evidence="6" key="2">
    <citation type="submission" date="2021-04" db="EMBL/GenBank/DDBJ databases">
        <authorList>
            <person name="Podell S."/>
        </authorList>
    </citation>
    <scope>NUCLEOTIDE SEQUENCE</scope>
    <source>
        <strain evidence="6">Hildebrandi</strain>
    </source>
</reference>
<feature type="compositionally biased region" description="Low complexity" evidence="3">
    <location>
        <begin position="345"/>
        <end position="355"/>
    </location>
</feature>
<keyword evidence="4" id="KW-0812">Transmembrane</keyword>
<evidence type="ECO:0000313" key="7">
    <source>
        <dbReference type="Proteomes" id="UP000693970"/>
    </source>
</evidence>
<dbReference type="GO" id="GO:0008381">
    <property type="term" value="F:mechanosensitive monoatomic ion channel activity"/>
    <property type="evidence" value="ECO:0007669"/>
    <property type="project" value="TreeGrafter"/>
</dbReference>
<feature type="transmembrane region" description="Helical" evidence="4">
    <location>
        <begin position="599"/>
        <end position="620"/>
    </location>
</feature>
<feature type="compositionally biased region" description="Basic and acidic residues" evidence="3">
    <location>
        <begin position="536"/>
        <end position="551"/>
    </location>
</feature>